<feature type="region of interest" description="Disordered" evidence="1">
    <location>
        <begin position="521"/>
        <end position="540"/>
    </location>
</feature>
<dbReference type="GO" id="GO:0017119">
    <property type="term" value="C:Golgi transport complex"/>
    <property type="evidence" value="ECO:0007669"/>
    <property type="project" value="TreeGrafter"/>
</dbReference>
<evidence type="ECO:0000256" key="1">
    <source>
        <dbReference type="SAM" id="MobiDB-lite"/>
    </source>
</evidence>
<dbReference type="GO" id="GO:0016020">
    <property type="term" value="C:membrane"/>
    <property type="evidence" value="ECO:0007669"/>
    <property type="project" value="InterPro"/>
</dbReference>
<name>A0A7S3JYL1_9STRA</name>
<dbReference type="Pfam" id="PF20671">
    <property type="entry name" value="COG3_C"/>
    <property type="match status" value="1"/>
</dbReference>
<dbReference type="AlphaFoldDB" id="A0A7S3JYL1"/>
<dbReference type="GO" id="GO:0006886">
    <property type="term" value="P:intracellular protein transport"/>
    <property type="evidence" value="ECO:0007669"/>
    <property type="project" value="InterPro"/>
</dbReference>
<dbReference type="PANTHER" id="PTHR13302">
    <property type="entry name" value="CONSERVED OLIGOMERIC GOLGI COMPLEX COMPONENT 3"/>
    <property type="match status" value="1"/>
</dbReference>
<evidence type="ECO:0000259" key="2">
    <source>
        <dbReference type="Pfam" id="PF20671"/>
    </source>
</evidence>
<dbReference type="InterPro" id="IPR007265">
    <property type="entry name" value="COG_su3"/>
</dbReference>
<dbReference type="EMBL" id="HBIJ01010484">
    <property type="protein sequence ID" value="CAE0366461.1"/>
    <property type="molecule type" value="Transcribed_RNA"/>
</dbReference>
<dbReference type="GO" id="GO:0007030">
    <property type="term" value="P:Golgi organization"/>
    <property type="evidence" value="ECO:0007669"/>
    <property type="project" value="TreeGrafter"/>
</dbReference>
<dbReference type="InterPro" id="IPR048685">
    <property type="entry name" value="COG3_C"/>
</dbReference>
<gene>
    <name evidence="3" type="ORF">ALAG00032_LOCUS7205</name>
</gene>
<dbReference type="GO" id="GO:0005801">
    <property type="term" value="C:cis-Golgi network"/>
    <property type="evidence" value="ECO:0007669"/>
    <property type="project" value="InterPro"/>
</dbReference>
<organism evidence="3">
    <name type="scientific">Aureoumbra lagunensis</name>
    <dbReference type="NCBI Taxonomy" id="44058"/>
    <lineage>
        <taxon>Eukaryota</taxon>
        <taxon>Sar</taxon>
        <taxon>Stramenopiles</taxon>
        <taxon>Ochrophyta</taxon>
        <taxon>Pelagophyceae</taxon>
        <taxon>Pelagomonadales</taxon>
        <taxon>Aureoumbra</taxon>
    </lineage>
</organism>
<reference evidence="3" key="1">
    <citation type="submission" date="2021-01" db="EMBL/GenBank/DDBJ databases">
        <authorList>
            <person name="Corre E."/>
            <person name="Pelletier E."/>
            <person name="Niang G."/>
            <person name="Scheremetjew M."/>
            <person name="Finn R."/>
            <person name="Kale V."/>
            <person name="Holt S."/>
            <person name="Cochrane G."/>
            <person name="Meng A."/>
            <person name="Brown T."/>
            <person name="Cohen L."/>
        </authorList>
    </citation>
    <scope>NUCLEOTIDE SEQUENCE</scope>
    <source>
        <strain evidence="3">CCMP1510</strain>
    </source>
</reference>
<sequence>MLKAVDDDDPRKAAIECVRRYTEEEIFGQDAYMTWHRSGLKKTYQEAARQEYSIVESIGIKTNEIRIAKCHEIEKLCRVLCEEIEATVSRLNEAAQIATEAKAKAKSVAQACDASNASHRQCILDAERYQALLHDLEPLNAPEISDADDVERILRQVSNKISLLKARLCAQQEQLVSGKNATKLADLEDYLAQVRAQRLGVLAACGDLCCEALQRFFLRGDNHDEALLEEVQKLFQLLRTAPPSDNAEEEEDEIQVEAAAEAAAQVQRQYCEMRSENKALPFALELCQKVKIQEEFQDENMLLECCKLISEQVCKPERTLHRKLFAVERLDDRDAGFVDSMLFDICETAIHESFGRPLVVKIAQLEQLRSLVILATSNQHDFDDAVSQALMNIVRDARERAIFVASTFVRDNIETNKEFDHQSPGLAPPVKAAIQVLSLLQGLAETPARNHFAQYALNAASAVIVKHHSSAEDLWLIAQLLALREALPQSKNQPPGASPTSSASVQRRSLNWTAARGALAEFNAKNQSTTNKRKHQTSSSRFAIIRKKLSSFVQNGLPRLMETTGGARRTIHNELATVTKRFIHNAHLGLVSPLIEFLVQLKAECPADLDDLRDASPAQLAALKGAPFAQSSHLNKILDASLTQAQHALPTLESKLSTYITNQNTRSLLLKSVKQRSTKTVHEFKIAASALLAPDLFNHLRDCIDKLHSIFLDD</sequence>
<protein>
    <recommendedName>
        <fullName evidence="2">Conserved oligomeric Golgi complex subunit 3 C-terminal domain-containing protein</fullName>
    </recommendedName>
</protein>
<dbReference type="GO" id="GO:0006891">
    <property type="term" value="P:intra-Golgi vesicle-mediated transport"/>
    <property type="evidence" value="ECO:0007669"/>
    <property type="project" value="TreeGrafter"/>
</dbReference>
<dbReference type="PANTHER" id="PTHR13302:SF8">
    <property type="entry name" value="CONSERVED OLIGOMERIC GOLGI COMPLEX SUBUNIT 3"/>
    <property type="match status" value="1"/>
</dbReference>
<feature type="domain" description="Conserved oligomeric Golgi complex subunit 3 C-terminal" evidence="2">
    <location>
        <begin position="257"/>
        <end position="487"/>
    </location>
</feature>
<evidence type="ECO:0000313" key="3">
    <source>
        <dbReference type="EMBL" id="CAE0366461.1"/>
    </source>
</evidence>
<proteinExistence type="predicted"/>
<accession>A0A7S3JYL1</accession>